<keyword evidence="2" id="KW-0812">Transmembrane</keyword>
<proteinExistence type="predicted"/>
<keyword evidence="5" id="KW-1185">Reference proteome</keyword>
<dbReference type="RefSeq" id="WP_010836409.1">
    <property type="nucleotide sequence ID" value="NZ_APMY01000009.1"/>
</dbReference>
<dbReference type="OrthoDB" id="4552829at2"/>
<feature type="transmembrane region" description="Helical" evidence="2">
    <location>
        <begin position="7"/>
        <end position="28"/>
    </location>
</feature>
<gene>
    <name evidence="4" type="ORF">Rrhod_0336</name>
</gene>
<feature type="region of interest" description="Disordered" evidence="1">
    <location>
        <begin position="49"/>
        <end position="83"/>
    </location>
</feature>
<dbReference type="InterPro" id="IPR058330">
    <property type="entry name" value="DUF8017"/>
</dbReference>
<evidence type="ECO:0000256" key="2">
    <source>
        <dbReference type="SAM" id="Phobius"/>
    </source>
</evidence>
<feature type="domain" description="DUF8017" evidence="3">
    <location>
        <begin position="76"/>
        <end position="250"/>
    </location>
</feature>
<organism evidence="4 5">
    <name type="scientific">Rhodococcus rhodnii LMG 5362</name>
    <dbReference type="NCBI Taxonomy" id="1273125"/>
    <lineage>
        <taxon>Bacteria</taxon>
        <taxon>Bacillati</taxon>
        <taxon>Actinomycetota</taxon>
        <taxon>Actinomycetes</taxon>
        <taxon>Mycobacteriales</taxon>
        <taxon>Nocardiaceae</taxon>
        <taxon>Rhodococcus</taxon>
    </lineage>
</organism>
<reference evidence="4 5" key="1">
    <citation type="journal article" date="2013" name="Genome Announc.">
        <title>Draft Genome Sequence of Rhodococcus rhodnii Strain LMG5362, a Symbiont of Rhodnius prolixus (Hemiptera, Reduviidae, Triatominae), the Principle Vector of Trypanosoma cruzi.</title>
        <authorList>
            <person name="Pachebat J.A."/>
            <person name="van Keulen G."/>
            <person name="Whitten M.M."/>
            <person name="Girdwood S."/>
            <person name="Del Sol R."/>
            <person name="Dyson P.J."/>
            <person name="Facey P.D."/>
        </authorList>
    </citation>
    <scope>NUCLEOTIDE SEQUENCE [LARGE SCALE GENOMIC DNA]</scope>
    <source>
        <strain evidence="4 5">LMG 5362</strain>
    </source>
</reference>
<dbReference type="AlphaFoldDB" id="R7WSH3"/>
<keyword evidence="2" id="KW-1133">Transmembrane helix</keyword>
<evidence type="ECO:0000259" key="3">
    <source>
        <dbReference type="Pfam" id="PF26056"/>
    </source>
</evidence>
<evidence type="ECO:0000313" key="4">
    <source>
        <dbReference type="EMBL" id="EOM78251.1"/>
    </source>
</evidence>
<accession>R7WSH3</accession>
<feature type="compositionally biased region" description="Pro residues" evidence="1">
    <location>
        <begin position="56"/>
        <end position="82"/>
    </location>
</feature>
<dbReference type="Proteomes" id="UP000013525">
    <property type="component" value="Unassembled WGS sequence"/>
</dbReference>
<name>R7WSH3_9NOCA</name>
<evidence type="ECO:0000256" key="1">
    <source>
        <dbReference type="SAM" id="MobiDB-lite"/>
    </source>
</evidence>
<dbReference type="eggNOG" id="ENOG502ZZ4E">
    <property type="taxonomic scope" value="Bacteria"/>
</dbReference>
<sequence>MTLRKSLARLGITVAAGYGVIFAIPHLASLGPRAPDDSDMARLREALAPPSHTQTTPPPPLPDGFPSVSVPPPEVPVEPGLPQPIATKFGLTYDVPPDWERRHGAIAGWDDIAYSSIARIGAGHCHDESASRLGLTGATGRNGIDLDSAARDEIRRAEQFFAAEDGRVSTIEYSDRIEMVVDGQPAVRYTAQVTNIPRQSTCDPPSAQFDVVATKGFSTAEVMVLIVQLDQGIPGSRGPSVADRIISSLRVS</sequence>
<comment type="caution">
    <text evidence="4">The sequence shown here is derived from an EMBL/GenBank/DDBJ whole genome shotgun (WGS) entry which is preliminary data.</text>
</comment>
<evidence type="ECO:0000313" key="5">
    <source>
        <dbReference type="Proteomes" id="UP000013525"/>
    </source>
</evidence>
<dbReference type="Pfam" id="PF26056">
    <property type="entry name" value="DUF8017"/>
    <property type="match status" value="1"/>
</dbReference>
<keyword evidence="2" id="KW-0472">Membrane</keyword>
<dbReference type="EMBL" id="APMY01000009">
    <property type="protein sequence ID" value="EOM78251.1"/>
    <property type="molecule type" value="Genomic_DNA"/>
</dbReference>
<protein>
    <recommendedName>
        <fullName evidence="3">DUF8017 domain-containing protein</fullName>
    </recommendedName>
</protein>